<organism evidence="2 3">
    <name type="scientific">Candidatus Iainarchaeum sp</name>
    <dbReference type="NCBI Taxonomy" id="3101447"/>
    <lineage>
        <taxon>Archaea</taxon>
        <taxon>Candidatus Iainarchaeota</taxon>
        <taxon>Candidatus Iainarchaeia</taxon>
        <taxon>Candidatus Iainarchaeales</taxon>
        <taxon>Candidatus Iainarchaeaceae</taxon>
        <taxon>Candidatus Iainarchaeum</taxon>
    </lineage>
</organism>
<accession>A0A7J4J032</accession>
<dbReference type="AlphaFoldDB" id="A0A7J4J032"/>
<name>A0A7J4J032_9ARCH</name>
<dbReference type="EMBL" id="DUGC01000057">
    <property type="protein sequence ID" value="HIH09755.1"/>
    <property type="molecule type" value="Genomic_DNA"/>
</dbReference>
<proteinExistence type="predicted"/>
<feature type="region of interest" description="Disordered" evidence="1">
    <location>
        <begin position="1"/>
        <end position="34"/>
    </location>
</feature>
<evidence type="ECO:0000313" key="2">
    <source>
        <dbReference type="EMBL" id="HIH09755.1"/>
    </source>
</evidence>
<evidence type="ECO:0000256" key="1">
    <source>
        <dbReference type="SAM" id="MobiDB-lite"/>
    </source>
</evidence>
<protein>
    <submittedName>
        <fullName evidence="2">Uncharacterized protein</fullName>
    </submittedName>
</protein>
<dbReference type="Proteomes" id="UP000565078">
    <property type="component" value="Unassembled WGS sequence"/>
</dbReference>
<comment type="caution">
    <text evidence="2">The sequence shown here is derived from an EMBL/GenBank/DDBJ whole genome shotgun (WGS) entry which is preliminary data.</text>
</comment>
<sequence>MPRHKEPVPASVKRANWERNRKKPTTTNPTRRRKDFRDAGSFFAAALENDCFEDREHAFSGTSKKRILLGLDGRLVAKQDIPDTEIYSHEVAQRCKSFIFVPIKSGKMPFSLRPHAQRYFEAPSLFALEQYLLGNFLRLSDRDIAFCKRICGRAKKGGIGQEKLQKMVFDAGQELEHIFWIDANGNPHKAVSRNVGRIFPSGYAAKFSTTNSLVFDIDSKTKMLKIGICDV</sequence>
<reference evidence="3" key="1">
    <citation type="journal article" date="2020" name="bioRxiv">
        <title>A rank-normalized archaeal taxonomy based on genome phylogeny resolves widespread incomplete and uneven classifications.</title>
        <authorList>
            <person name="Rinke C."/>
            <person name="Chuvochina M."/>
            <person name="Mussig A.J."/>
            <person name="Chaumeil P.-A."/>
            <person name="Waite D.W."/>
            <person name="Whitman W.B."/>
            <person name="Parks D.H."/>
            <person name="Hugenholtz P."/>
        </authorList>
    </citation>
    <scope>NUCLEOTIDE SEQUENCE [LARGE SCALE GENOMIC DNA]</scope>
</reference>
<gene>
    <name evidence="2" type="ORF">HA254_03730</name>
</gene>
<feature type="compositionally biased region" description="Basic residues" evidence="1">
    <location>
        <begin position="20"/>
        <end position="34"/>
    </location>
</feature>
<evidence type="ECO:0000313" key="3">
    <source>
        <dbReference type="Proteomes" id="UP000565078"/>
    </source>
</evidence>